<dbReference type="InterPro" id="IPR036721">
    <property type="entry name" value="RCK_C_sf"/>
</dbReference>
<organism evidence="8">
    <name type="scientific">Ralstonia solanacearum</name>
    <name type="common">Pseudomonas solanacearum</name>
    <dbReference type="NCBI Taxonomy" id="305"/>
    <lineage>
        <taxon>Bacteria</taxon>
        <taxon>Pseudomonadati</taxon>
        <taxon>Pseudomonadota</taxon>
        <taxon>Betaproteobacteria</taxon>
        <taxon>Burkholderiales</taxon>
        <taxon>Burkholderiaceae</taxon>
        <taxon>Ralstonia</taxon>
        <taxon>Ralstonia solanacearum species complex</taxon>
    </lineage>
</organism>
<evidence type="ECO:0000256" key="6">
    <source>
        <dbReference type="ARBA" id="ARBA00022989"/>
    </source>
</evidence>
<dbReference type="InterPro" id="IPR006512">
    <property type="entry name" value="YidE_YbjL"/>
</dbReference>
<dbReference type="SUPFAM" id="SSF116726">
    <property type="entry name" value="TrkA C-terminal domain-like"/>
    <property type="match status" value="1"/>
</dbReference>
<sequence length="589" mass="62719">MSAIRHRPHLFRAWMTGYASEAKQKESFAMEYFVHTLRKYPEIALFLTIGVGFWIGNLRLGKFNLGVVTSTLLAGLLIGQIGIKLPAALQSTFFAMFLFSVGYAVGPQFIRALRSDGLPQVVFSILVCIVGVATAIGLGKLFGYNAALTSGLLSGGYTNSTVLGVATDLIQQSGLPDAQLQSALALLPIAYAVTYPFGTIGSAYLLANIAPKVLRFDLAKECERYEREHGGGTAIGPTAYREYSARAFRLSNVELIGKTVLEVETLFNHEIFVRRMRVTEGEAIVDCTRDTVLTEGAVLAVSGGLASLLAYEGKFGPEVKDVPLLDFPTELLDLVVTNKRYAGKPLGEIVDSLFGEPGRGVFLTQVTRSDVSLPMRRELKVQRGDVLKILGARQDVAKIAKVLGYADRPVEGSDMAFMAFGIVAGSLVGALTIHLGGIPLSLGTAVGAIVAGIICGYLRSTMRTFGHIPGPAIWVFNNVGLNGFIACVGLNAALGFVGGIQHYGLTLFLAGTLVTAVPLIFGIVLGRYVFRFHPGILLGVCAGARSTTAALGSLQEVAKSNVPVIGYATGYAVSRLVMALLTIVVVKVF</sequence>
<evidence type="ECO:0000256" key="1">
    <source>
        <dbReference type="ARBA" id="ARBA00004651"/>
    </source>
</evidence>
<protein>
    <submittedName>
        <fullName evidence="8">Uncharacterized transporter BT_0736</fullName>
    </submittedName>
</protein>
<keyword evidence="6" id="KW-1133">Transmembrane helix</keyword>
<dbReference type="GO" id="GO:0005886">
    <property type="term" value="C:plasma membrane"/>
    <property type="evidence" value="ECO:0007669"/>
    <property type="project" value="UniProtKB-SubCell"/>
</dbReference>
<evidence type="ECO:0000256" key="3">
    <source>
        <dbReference type="ARBA" id="ARBA00022448"/>
    </source>
</evidence>
<dbReference type="EMBL" id="LN899827">
    <property type="protein sequence ID" value="CUV45848.1"/>
    <property type="molecule type" value="Genomic_DNA"/>
</dbReference>
<dbReference type="PROSITE" id="PS51202">
    <property type="entry name" value="RCK_C"/>
    <property type="match status" value="1"/>
</dbReference>
<dbReference type="InterPro" id="IPR050144">
    <property type="entry name" value="AAE_transporter"/>
</dbReference>
<dbReference type="InterPro" id="IPR022457">
    <property type="entry name" value="Asp_Ala_antiprt"/>
</dbReference>
<dbReference type="NCBIfam" id="TIGR01625">
    <property type="entry name" value="YidE_YbjL_dupl"/>
    <property type="match status" value="1"/>
</dbReference>
<dbReference type="Pfam" id="PF06826">
    <property type="entry name" value="Asp-Al_Ex"/>
    <property type="match status" value="2"/>
</dbReference>
<dbReference type="AlphaFoldDB" id="A0A0S4WGI6"/>
<keyword evidence="7" id="KW-0472">Membrane</keyword>
<comment type="similarity">
    <text evidence="2">Belongs to the AAE transporter (TC 2.A.81) family.</text>
</comment>
<comment type="subcellular location">
    <subcellularLocation>
        <location evidence="1">Cell membrane</location>
        <topology evidence="1">Multi-pass membrane protein</topology>
    </subcellularLocation>
</comment>
<dbReference type="GO" id="GO:0008324">
    <property type="term" value="F:monoatomic cation transmembrane transporter activity"/>
    <property type="evidence" value="ECO:0007669"/>
    <property type="project" value="InterPro"/>
</dbReference>
<dbReference type="NCBIfam" id="TIGR03802">
    <property type="entry name" value="Asp_Ala_antiprt"/>
    <property type="match status" value="1"/>
</dbReference>
<keyword evidence="5" id="KW-0812">Transmembrane</keyword>
<evidence type="ECO:0000256" key="5">
    <source>
        <dbReference type="ARBA" id="ARBA00022692"/>
    </source>
</evidence>
<dbReference type="InterPro" id="IPR006037">
    <property type="entry name" value="RCK_C"/>
</dbReference>
<proteinExistence type="inferred from homology"/>
<evidence type="ECO:0000313" key="8">
    <source>
        <dbReference type="EMBL" id="CUV45848.1"/>
    </source>
</evidence>
<dbReference type="PATRIC" id="fig|305.109.peg.2172"/>
<keyword evidence="3" id="KW-0813">Transport</keyword>
<name>A0A0S4WGI6_RALSL</name>
<keyword evidence="4" id="KW-1003">Cell membrane</keyword>
<evidence type="ECO:0000256" key="4">
    <source>
        <dbReference type="ARBA" id="ARBA00022475"/>
    </source>
</evidence>
<dbReference type="PANTHER" id="PTHR30445:SF9">
    <property type="match status" value="1"/>
</dbReference>
<evidence type="ECO:0000256" key="7">
    <source>
        <dbReference type="ARBA" id="ARBA00023136"/>
    </source>
</evidence>
<dbReference type="GO" id="GO:0006813">
    <property type="term" value="P:potassium ion transport"/>
    <property type="evidence" value="ECO:0007669"/>
    <property type="project" value="InterPro"/>
</dbReference>
<evidence type="ECO:0000256" key="2">
    <source>
        <dbReference type="ARBA" id="ARBA00009854"/>
    </source>
</evidence>
<gene>
    <name evidence="8" type="ORF">TO10_v1_380271</name>
</gene>
<dbReference type="PANTHER" id="PTHR30445">
    <property type="entry name" value="K(+)_H(+) ANTIPORTER SUBUNIT KHTT"/>
    <property type="match status" value="1"/>
</dbReference>
<reference evidence="8" key="1">
    <citation type="submission" date="2015-10" db="EMBL/GenBank/DDBJ databases">
        <authorList>
            <person name="Gilbert D.G."/>
        </authorList>
    </citation>
    <scope>NUCLEOTIDE SEQUENCE</scope>
    <source>
        <strain evidence="8">Phyl III-seqv23</strain>
    </source>
</reference>
<accession>A0A0S4WGI6</accession>